<comment type="caution">
    <text evidence="2">The sequence shown here is derived from an EMBL/GenBank/DDBJ whole genome shotgun (WGS) entry which is preliminary data.</text>
</comment>
<dbReference type="PANTHER" id="PTHR15004:SF0">
    <property type="entry name" value="GLUTAMYL-TRNA(GLN) AMIDOTRANSFERASE SUBUNIT C, MITOCHONDRIAL"/>
    <property type="match status" value="1"/>
</dbReference>
<dbReference type="EC" id="6.3.5.-" evidence="1"/>
<keyword evidence="1" id="KW-0547">Nucleotide-binding</keyword>
<dbReference type="GO" id="GO:0070681">
    <property type="term" value="P:glutaminyl-tRNAGln biosynthesis via transamidation"/>
    <property type="evidence" value="ECO:0007669"/>
    <property type="project" value="TreeGrafter"/>
</dbReference>
<dbReference type="NCBIfam" id="TIGR00135">
    <property type="entry name" value="gatC"/>
    <property type="match status" value="1"/>
</dbReference>
<dbReference type="EMBL" id="PFAU01000004">
    <property type="protein sequence ID" value="PIR91497.1"/>
    <property type="molecule type" value="Genomic_DNA"/>
</dbReference>
<dbReference type="GO" id="GO:0050566">
    <property type="term" value="F:asparaginyl-tRNA synthase (glutamine-hydrolyzing) activity"/>
    <property type="evidence" value="ECO:0007669"/>
    <property type="project" value="RHEA"/>
</dbReference>
<accession>A0A2H0UXF9</accession>
<dbReference type="InterPro" id="IPR036113">
    <property type="entry name" value="Asp/Glu-ADT_sf_sub_c"/>
</dbReference>
<dbReference type="GO" id="GO:0050567">
    <property type="term" value="F:glutaminyl-tRNA synthase (glutamine-hydrolyzing) activity"/>
    <property type="evidence" value="ECO:0007669"/>
    <property type="project" value="UniProtKB-UniRule"/>
</dbReference>
<keyword evidence="1" id="KW-0067">ATP-binding</keyword>
<dbReference type="GO" id="GO:0016740">
    <property type="term" value="F:transferase activity"/>
    <property type="evidence" value="ECO:0007669"/>
    <property type="project" value="UniProtKB-KW"/>
</dbReference>
<comment type="subunit">
    <text evidence="1">Heterotrimer of A, B and C subunits.</text>
</comment>
<keyword evidence="1 2" id="KW-0436">Ligase</keyword>
<name>A0A2H0UXF9_9BACT</name>
<sequence length="99" mass="11327">MISKKEVNHIAKLARLGLGEKEIEKMEKELSLILDYFNLLKEVDVSGIEPAFYSDERFKESPARDVMREDSVEESKKAKKLLDSVPETKEGFVKVKAIL</sequence>
<dbReference type="Pfam" id="PF02686">
    <property type="entry name" value="GatC"/>
    <property type="match status" value="1"/>
</dbReference>
<gene>
    <name evidence="1 2" type="primary">gatC</name>
    <name evidence="2" type="ORF">COU02_00145</name>
</gene>
<dbReference type="GO" id="GO:0006450">
    <property type="term" value="P:regulation of translational fidelity"/>
    <property type="evidence" value="ECO:0007669"/>
    <property type="project" value="InterPro"/>
</dbReference>
<dbReference type="HAMAP" id="MF_00122">
    <property type="entry name" value="GatC"/>
    <property type="match status" value="1"/>
</dbReference>
<dbReference type="InterPro" id="IPR003837">
    <property type="entry name" value="GatC"/>
</dbReference>
<keyword evidence="2" id="KW-0808">Transferase</keyword>
<evidence type="ECO:0000313" key="2">
    <source>
        <dbReference type="EMBL" id="PIR91497.1"/>
    </source>
</evidence>
<dbReference type="GO" id="GO:0006412">
    <property type="term" value="P:translation"/>
    <property type="evidence" value="ECO:0007669"/>
    <property type="project" value="UniProtKB-UniRule"/>
</dbReference>
<evidence type="ECO:0000256" key="1">
    <source>
        <dbReference type="HAMAP-Rule" id="MF_00122"/>
    </source>
</evidence>
<dbReference type="GO" id="GO:0005524">
    <property type="term" value="F:ATP binding"/>
    <property type="evidence" value="ECO:0007669"/>
    <property type="project" value="UniProtKB-KW"/>
</dbReference>
<dbReference type="Proteomes" id="UP000230882">
    <property type="component" value="Unassembled WGS sequence"/>
</dbReference>
<dbReference type="AlphaFoldDB" id="A0A2H0UXF9"/>
<comment type="catalytic activity">
    <reaction evidence="1">
        <text>L-aspartyl-tRNA(Asn) + L-glutamine + ATP + H2O = L-asparaginyl-tRNA(Asn) + L-glutamate + ADP + phosphate + 2 H(+)</text>
        <dbReference type="Rhea" id="RHEA:14513"/>
        <dbReference type="Rhea" id="RHEA-COMP:9674"/>
        <dbReference type="Rhea" id="RHEA-COMP:9677"/>
        <dbReference type="ChEBI" id="CHEBI:15377"/>
        <dbReference type="ChEBI" id="CHEBI:15378"/>
        <dbReference type="ChEBI" id="CHEBI:29985"/>
        <dbReference type="ChEBI" id="CHEBI:30616"/>
        <dbReference type="ChEBI" id="CHEBI:43474"/>
        <dbReference type="ChEBI" id="CHEBI:58359"/>
        <dbReference type="ChEBI" id="CHEBI:78515"/>
        <dbReference type="ChEBI" id="CHEBI:78516"/>
        <dbReference type="ChEBI" id="CHEBI:456216"/>
    </reaction>
</comment>
<dbReference type="Gene3D" id="1.10.20.60">
    <property type="entry name" value="Glu-tRNAGln amidotransferase C subunit, N-terminal domain"/>
    <property type="match status" value="1"/>
</dbReference>
<protein>
    <recommendedName>
        <fullName evidence="1">Aspartyl/glutamyl-tRNA(Asn/Gln) amidotransferase subunit C</fullName>
        <shortName evidence="1">Asp/Glu-ADT subunit C</shortName>
        <ecNumber evidence="1">6.3.5.-</ecNumber>
    </recommendedName>
</protein>
<dbReference type="PANTHER" id="PTHR15004">
    <property type="entry name" value="GLUTAMYL-TRNA(GLN) AMIDOTRANSFERASE SUBUNIT C, MITOCHONDRIAL"/>
    <property type="match status" value="1"/>
</dbReference>
<comment type="catalytic activity">
    <reaction evidence="1">
        <text>L-glutamyl-tRNA(Gln) + L-glutamine + ATP + H2O = L-glutaminyl-tRNA(Gln) + L-glutamate + ADP + phosphate + H(+)</text>
        <dbReference type="Rhea" id="RHEA:17521"/>
        <dbReference type="Rhea" id="RHEA-COMP:9681"/>
        <dbReference type="Rhea" id="RHEA-COMP:9684"/>
        <dbReference type="ChEBI" id="CHEBI:15377"/>
        <dbReference type="ChEBI" id="CHEBI:15378"/>
        <dbReference type="ChEBI" id="CHEBI:29985"/>
        <dbReference type="ChEBI" id="CHEBI:30616"/>
        <dbReference type="ChEBI" id="CHEBI:43474"/>
        <dbReference type="ChEBI" id="CHEBI:58359"/>
        <dbReference type="ChEBI" id="CHEBI:78520"/>
        <dbReference type="ChEBI" id="CHEBI:78521"/>
        <dbReference type="ChEBI" id="CHEBI:456216"/>
    </reaction>
</comment>
<comment type="function">
    <text evidence="1">Allows the formation of correctly charged Asn-tRNA(Asn) or Gln-tRNA(Gln) through the transamidation of misacylated Asp-tRNA(Asn) or Glu-tRNA(Gln) in organisms which lack either or both of asparaginyl-tRNA or glutaminyl-tRNA synthetases. The reaction takes place in the presence of glutamine and ATP through an activated phospho-Asp-tRNA(Asn) or phospho-Glu-tRNA(Gln).</text>
</comment>
<comment type="similarity">
    <text evidence="1">Belongs to the GatC family.</text>
</comment>
<organism evidence="2 3">
    <name type="scientific">bacterium (Candidatus Gribaldobacteria) CG10_big_fil_rev_8_21_14_0_10_37_46</name>
    <dbReference type="NCBI Taxonomy" id="2014276"/>
    <lineage>
        <taxon>Bacteria</taxon>
        <taxon>Candidatus Gribaldobacteria</taxon>
    </lineage>
</organism>
<proteinExistence type="inferred from homology"/>
<dbReference type="SUPFAM" id="SSF141000">
    <property type="entry name" value="Glu-tRNAGln amidotransferase C subunit"/>
    <property type="match status" value="1"/>
</dbReference>
<evidence type="ECO:0000313" key="3">
    <source>
        <dbReference type="Proteomes" id="UP000230882"/>
    </source>
</evidence>
<reference evidence="3" key="1">
    <citation type="submission" date="2017-09" db="EMBL/GenBank/DDBJ databases">
        <title>Depth-based differentiation of microbial function through sediment-hosted aquifers and enrichment of novel symbionts in the deep terrestrial subsurface.</title>
        <authorList>
            <person name="Probst A.J."/>
            <person name="Ladd B."/>
            <person name="Jarett J.K."/>
            <person name="Geller-Mcgrath D.E."/>
            <person name="Sieber C.M.K."/>
            <person name="Emerson J.B."/>
            <person name="Anantharaman K."/>
            <person name="Thomas B.C."/>
            <person name="Malmstrom R."/>
            <person name="Stieglmeier M."/>
            <person name="Klingl A."/>
            <person name="Woyke T."/>
            <person name="Ryan C.M."/>
            <person name="Banfield J.F."/>
        </authorList>
    </citation>
    <scope>NUCLEOTIDE SEQUENCE [LARGE SCALE GENOMIC DNA]</scope>
</reference>
<keyword evidence="1" id="KW-0648">Protein biosynthesis</keyword>